<reference evidence="1" key="1">
    <citation type="submission" date="2022-06" db="EMBL/GenBank/DDBJ databases">
        <authorList>
            <consortium name="SYNGENTA / RWTH Aachen University"/>
        </authorList>
    </citation>
    <scope>NUCLEOTIDE SEQUENCE</scope>
</reference>
<dbReference type="AlphaFoldDB" id="A0AAV0BBZ6"/>
<sequence>MGSEELLRSQREPFPRSNPVLKLDGLDFAQLTVYMEPHSGSIRGARDQGCHTSALNPVVLRPGNAGENLCFEVDATYFVRKKFVH</sequence>
<dbReference type="EMBL" id="CALTRL010004629">
    <property type="protein sequence ID" value="CAH7683343.1"/>
    <property type="molecule type" value="Genomic_DNA"/>
</dbReference>
<accession>A0AAV0BBZ6</accession>
<name>A0AAV0BBZ6_PHAPC</name>
<protein>
    <submittedName>
        <fullName evidence="1">Uncharacterized protein</fullName>
    </submittedName>
</protein>
<comment type="caution">
    <text evidence="1">The sequence shown here is derived from an EMBL/GenBank/DDBJ whole genome shotgun (WGS) entry which is preliminary data.</text>
</comment>
<dbReference type="Proteomes" id="UP001153365">
    <property type="component" value="Unassembled WGS sequence"/>
</dbReference>
<proteinExistence type="predicted"/>
<gene>
    <name evidence="1" type="ORF">PPACK8108_LOCUS16815</name>
</gene>
<keyword evidence="2" id="KW-1185">Reference proteome</keyword>
<evidence type="ECO:0000313" key="2">
    <source>
        <dbReference type="Proteomes" id="UP001153365"/>
    </source>
</evidence>
<evidence type="ECO:0000313" key="1">
    <source>
        <dbReference type="EMBL" id="CAH7683343.1"/>
    </source>
</evidence>
<organism evidence="1 2">
    <name type="scientific">Phakopsora pachyrhizi</name>
    <name type="common">Asian soybean rust disease fungus</name>
    <dbReference type="NCBI Taxonomy" id="170000"/>
    <lineage>
        <taxon>Eukaryota</taxon>
        <taxon>Fungi</taxon>
        <taxon>Dikarya</taxon>
        <taxon>Basidiomycota</taxon>
        <taxon>Pucciniomycotina</taxon>
        <taxon>Pucciniomycetes</taxon>
        <taxon>Pucciniales</taxon>
        <taxon>Phakopsoraceae</taxon>
        <taxon>Phakopsora</taxon>
    </lineage>
</organism>